<feature type="repeat" description="WD" evidence="3">
    <location>
        <begin position="1213"/>
        <end position="1256"/>
    </location>
</feature>
<feature type="repeat" description="WD" evidence="3">
    <location>
        <begin position="1508"/>
        <end position="1539"/>
    </location>
</feature>
<dbReference type="PROSITE" id="PS00678">
    <property type="entry name" value="WD_REPEATS_1"/>
    <property type="match status" value="1"/>
</dbReference>
<dbReference type="PROSITE" id="PS50294">
    <property type="entry name" value="WD_REPEATS_REGION"/>
    <property type="match status" value="10"/>
</dbReference>
<keyword evidence="4" id="KW-0175">Coiled coil</keyword>
<dbReference type="EMBL" id="JAQOSQ010000023">
    <property type="protein sequence ID" value="MDJ1184982.1"/>
    <property type="molecule type" value="Genomic_DNA"/>
</dbReference>
<dbReference type="InterPro" id="IPR036322">
    <property type="entry name" value="WD40_repeat_dom_sf"/>
</dbReference>
<dbReference type="InterPro" id="IPR015943">
    <property type="entry name" value="WD40/YVTN_repeat-like_dom_sf"/>
</dbReference>
<dbReference type="Pfam" id="PF00400">
    <property type="entry name" value="WD40"/>
    <property type="match status" value="13"/>
</dbReference>
<dbReference type="Proteomes" id="UP001232992">
    <property type="component" value="Unassembled WGS sequence"/>
</dbReference>
<evidence type="ECO:0000313" key="7">
    <source>
        <dbReference type="Proteomes" id="UP001232992"/>
    </source>
</evidence>
<feature type="repeat" description="WD" evidence="3">
    <location>
        <begin position="1116"/>
        <end position="1148"/>
    </location>
</feature>
<feature type="repeat" description="WD" evidence="3">
    <location>
        <begin position="1467"/>
        <end position="1499"/>
    </location>
</feature>
<feature type="repeat" description="WD" evidence="3">
    <location>
        <begin position="1549"/>
        <end position="1590"/>
    </location>
</feature>
<dbReference type="Gene3D" id="2.130.10.10">
    <property type="entry name" value="YVTN repeat-like/Quinoprotein amine dehydrogenase"/>
    <property type="match status" value="3"/>
</dbReference>
<organism evidence="6 7">
    <name type="scientific">Roseofilum casamattae BLCC-M143</name>
    <dbReference type="NCBI Taxonomy" id="3022442"/>
    <lineage>
        <taxon>Bacteria</taxon>
        <taxon>Bacillati</taxon>
        <taxon>Cyanobacteriota</taxon>
        <taxon>Cyanophyceae</taxon>
        <taxon>Desertifilales</taxon>
        <taxon>Desertifilaceae</taxon>
        <taxon>Roseofilum</taxon>
        <taxon>Roseofilum casamattae</taxon>
    </lineage>
</organism>
<proteinExistence type="predicted"/>
<feature type="repeat" description="WD" evidence="3">
    <location>
        <begin position="1631"/>
        <end position="1661"/>
    </location>
</feature>
<gene>
    <name evidence="6" type="ORF">PMH09_17480</name>
</gene>
<dbReference type="RefSeq" id="WP_283759633.1">
    <property type="nucleotide sequence ID" value="NZ_JAQOSQ010000023.1"/>
</dbReference>
<reference evidence="6 7" key="1">
    <citation type="submission" date="2023-01" db="EMBL/GenBank/DDBJ databases">
        <title>Novel diversity within Roseofilum (Cyanobacteria; Desertifilaceae) from marine benthic mats with descriptions of four novel species.</title>
        <authorList>
            <person name="Wang Y."/>
            <person name="Berthold D.E."/>
            <person name="Hu J."/>
            <person name="Lefler F.W."/>
            <person name="Laughinghouse H.D. IV."/>
        </authorList>
    </citation>
    <scope>NUCLEOTIDE SEQUENCE [LARGE SCALE GENOMIC DNA]</scope>
    <source>
        <strain evidence="6 7">BLCC-M143</strain>
    </source>
</reference>
<feature type="coiled-coil region" evidence="4">
    <location>
        <begin position="917"/>
        <end position="946"/>
    </location>
</feature>
<keyword evidence="1 3" id="KW-0853">WD repeat</keyword>
<dbReference type="InterPro" id="IPR027417">
    <property type="entry name" value="P-loop_NTPase"/>
</dbReference>
<feature type="repeat" description="WD" evidence="3">
    <location>
        <begin position="1160"/>
        <end position="1201"/>
    </location>
</feature>
<accession>A0ABT7C0K2</accession>
<dbReference type="PROSITE" id="PS50082">
    <property type="entry name" value="WD_REPEATS_2"/>
    <property type="match status" value="11"/>
</dbReference>
<evidence type="ECO:0000259" key="5">
    <source>
        <dbReference type="Pfam" id="PF20703"/>
    </source>
</evidence>
<keyword evidence="7" id="KW-1185">Reference proteome</keyword>
<name>A0ABT7C0K2_9CYAN</name>
<dbReference type="SMART" id="SM00320">
    <property type="entry name" value="WD40"/>
    <property type="match status" value="13"/>
</dbReference>
<protein>
    <recommendedName>
        <fullName evidence="5">Novel STAND NTPase 1 domain-containing protein</fullName>
    </recommendedName>
</protein>
<dbReference type="Gene3D" id="1.25.40.10">
    <property type="entry name" value="Tetratricopeptide repeat domain"/>
    <property type="match status" value="1"/>
</dbReference>
<feature type="repeat" description="WD" evidence="3">
    <location>
        <begin position="1386"/>
        <end position="1417"/>
    </location>
</feature>
<feature type="repeat" description="WD" evidence="3">
    <location>
        <begin position="1589"/>
        <end position="1621"/>
    </location>
</feature>
<evidence type="ECO:0000256" key="1">
    <source>
        <dbReference type="ARBA" id="ARBA00022574"/>
    </source>
</evidence>
<dbReference type="PANTHER" id="PTHR22847:SF637">
    <property type="entry name" value="WD REPEAT DOMAIN 5B"/>
    <property type="match status" value="1"/>
</dbReference>
<feature type="domain" description="Novel STAND NTPase 1" evidence="5">
    <location>
        <begin position="569"/>
        <end position="912"/>
    </location>
</feature>
<keyword evidence="2" id="KW-0677">Repeat</keyword>
<dbReference type="CDD" id="cd00200">
    <property type="entry name" value="WD40"/>
    <property type="match status" value="2"/>
</dbReference>
<dbReference type="SUPFAM" id="SSF50978">
    <property type="entry name" value="WD40 repeat-like"/>
    <property type="match status" value="3"/>
</dbReference>
<dbReference type="Pfam" id="PF20703">
    <property type="entry name" value="nSTAND1"/>
    <property type="match status" value="1"/>
</dbReference>
<dbReference type="PRINTS" id="PR00320">
    <property type="entry name" value="GPROTEINBRPT"/>
</dbReference>
<dbReference type="SUPFAM" id="SSF52540">
    <property type="entry name" value="P-loop containing nucleoside triphosphate hydrolases"/>
    <property type="match status" value="1"/>
</dbReference>
<dbReference type="PANTHER" id="PTHR22847">
    <property type="entry name" value="WD40 REPEAT PROTEIN"/>
    <property type="match status" value="1"/>
</dbReference>
<dbReference type="InterPro" id="IPR011990">
    <property type="entry name" value="TPR-like_helical_dom_sf"/>
</dbReference>
<dbReference type="InterPro" id="IPR019775">
    <property type="entry name" value="WD40_repeat_CS"/>
</dbReference>
<dbReference type="SUPFAM" id="SSF48452">
    <property type="entry name" value="TPR-like"/>
    <property type="match status" value="1"/>
</dbReference>
<evidence type="ECO:0000256" key="2">
    <source>
        <dbReference type="ARBA" id="ARBA00022737"/>
    </source>
</evidence>
<evidence type="ECO:0000313" key="6">
    <source>
        <dbReference type="EMBL" id="MDJ1184982.1"/>
    </source>
</evidence>
<feature type="repeat" description="WD" evidence="3">
    <location>
        <begin position="1255"/>
        <end position="1289"/>
    </location>
</feature>
<evidence type="ECO:0000256" key="4">
    <source>
        <dbReference type="SAM" id="Coils"/>
    </source>
</evidence>
<feature type="repeat" description="WD" evidence="3">
    <location>
        <begin position="1344"/>
        <end position="1385"/>
    </location>
</feature>
<dbReference type="InterPro" id="IPR049052">
    <property type="entry name" value="nSTAND1"/>
</dbReference>
<dbReference type="InterPro" id="IPR001680">
    <property type="entry name" value="WD40_rpt"/>
</dbReference>
<dbReference type="InterPro" id="IPR020472">
    <property type="entry name" value="WD40_PAC1"/>
</dbReference>
<evidence type="ECO:0000256" key="3">
    <source>
        <dbReference type="PROSITE-ProRule" id="PRU00221"/>
    </source>
</evidence>
<feature type="coiled-coil region" evidence="4">
    <location>
        <begin position="984"/>
        <end position="1018"/>
    </location>
</feature>
<comment type="caution">
    <text evidence="6">The sequence shown here is derived from an EMBL/GenBank/DDBJ whole genome shotgun (WGS) entry which is preliminary data.</text>
</comment>
<sequence>MASTESSSDSNTFIDNQRSLTRLARSISLSQGQFSLVLVRCNYPNLKERVLQRLPEILAARSPILSPIRLLHLAPETTNLYRAVKLNLNQATPSYSALFVLGLESITNRQELLVSTNVIRDEFRKQLHCPLVLWANDTGLTHILQLAPDLANFAANPISFDLTTEELQQLIGRKADTLFSTLLSQESKQLMAFPVSFLPPQSASGEYAKSGVASYGSDREQLEFALQTLQQRESYLEPSLQANLSMLLGQDRLMQGNIDEAIAYYQQTLYYWQPQTYRGEEETTEAIVELSLDRKGLLLFYLGLCFARQGQNNGGERELWEQARFYFDRSIECFMACDREDLIAQMTGQVSDVLQHLQAWETLLEFTQKSLELHQKFGSPVQLALDYGFLGKLAAETGEWEMAGKKLEECLRILASVDERYRQEKRPVLIPQGLYYLLWSQLFRLLLVKCQGNLDREDAAKESLKQAKLELPRAIACSYSRHDPHRYLRLLDGVRSLYFQEGCYREAFLLKQESRAVQAQYGFRPFVGAAQLRPSQQALNPLLANVMQSEGNAGEVIGEVAEAIATSNRQQDVQQLIYRISRADYKVTIIHGPSGVGKSSTVSAGLIPALQGKTLGDRIPIPVVIRVYHDWIVTFGQALTQALRLAGDREFELSAFTTDVYLEHLRNTGDLNGLMILIFDQFEEFFFACSESQERQDFYRFLSECLRLPSVKVIFSIREDYLHHLLEIERSIALDSIGCNLLDKANRYPLGNFGKDQTFETIKNITQNTQFELDDDLISALVEDLSSGTNEVRPIELQIVGSQLQENKITTLESYQNFGTKEQLVKDFLESVISDCGAENYRQARQIIYLFTDEEGTRPVKTKSEIMTEIGTELSEQQLSLIVDIFCDSGLIYLIPDEVESRYQLVHDYLVDFIQDNENHVIRHERAELQKQNADNQRAIADLRHENQLISKLAQERYKFVREDLEAYIPDSRSDHKISDLKSLNQEKKLLSQGQSTIETLRQERQLLTALAEAKERHRNSEYQRRRIINALLMGAGCAILILLGFTWNGIVTQIKSLGSSSEAFVDLHEEIEGLVRGIEAGNQLQDMVFFPQDIAQTIEQNLSYSIYKVAEENRLEGHADGVYSVDFSPDGRLIATAGEDKTIRVWSSQGKHYFTIPAYKGHTDIVTSVAFSPDSQWLISASWDKTIKLWNLKKFGDLNSVSDSDRLEYIELKGHKDKIISLVLSDNLENPLIASTSRDKTVKIWRMDGSEVVTLRHEQSVLSASFSPDGKTIATASFDGRICLWGLDGSLIKAFGSNQEVYSLDWSKDGKLLAAAGQTIQPGTQTRQGTVSFWNRDGLVHQFNAHNDKVLDIEFSPDGEHFATTSRDKTIKIWSGRDGRLQRTLQGHRHWVPQASFSPDGRRIASASLDTTVKLWRWDRSLMKLWEVQGKMNGATRSPNGRRVATIGDRGAIGIRKWNGKLLHQWKGHKGDVWGVDFSPDGRQIVTGGEDRQIKIWDTNGRLLHELRGHRDVVLSVSYSPDGELIASGSKDGAVKLWRKDGTFVRTLFTDVSAINWISFSPDGQLIAAASDDARVKLWRVDGTQVATLPHRGAVWGVAFSPDGQTIATAGLDSRVKLWNREGELLIKPLEHEGDFVTSVSFSPDGQTLASASDNTIRLWRRDGTLLHALTGSSDRRIDAVEFSADGKGLISVSRDGIVVWDLEELQLDRLLETGCEWLAGYLQNNPTGQQYRQLCDRHVPTR</sequence>